<feature type="transmembrane region" description="Helical" evidence="6">
    <location>
        <begin position="65"/>
        <end position="84"/>
    </location>
</feature>
<evidence type="ECO:0000256" key="5">
    <source>
        <dbReference type="SAM" id="MobiDB-lite"/>
    </source>
</evidence>
<protein>
    <recommendedName>
        <fullName evidence="9">Proton-coupled folate transporter</fullName>
    </recommendedName>
</protein>
<dbReference type="GO" id="GO:0016020">
    <property type="term" value="C:membrane"/>
    <property type="evidence" value="ECO:0007669"/>
    <property type="project" value="UniProtKB-SubCell"/>
</dbReference>
<keyword evidence="3 6" id="KW-1133">Transmembrane helix</keyword>
<evidence type="ECO:0000256" key="1">
    <source>
        <dbReference type="ARBA" id="ARBA00004141"/>
    </source>
</evidence>
<feature type="transmembrane region" description="Helical" evidence="6">
    <location>
        <begin position="317"/>
        <end position="340"/>
    </location>
</feature>
<feature type="region of interest" description="Disordered" evidence="5">
    <location>
        <begin position="20"/>
        <end position="45"/>
    </location>
</feature>
<dbReference type="AlphaFoldDB" id="A0AAE1QBS6"/>
<evidence type="ECO:0000256" key="6">
    <source>
        <dbReference type="SAM" id="Phobius"/>
    </source>
</evidence>
<evidence type="ECO:0008006" key="9">
    <source>
        <dbReference type="Google" id="ProtNLM"/>
    </source>
</evidence>
<keyword evidence="8" id="KW-1185">Reference proteome</keyword>
<evidence type="ECO:0000256" key="3">
    <source>
        <dbReference type="ARBA" id="ARBA00022989"/>
    </source>
</evidence>
<dbReference type="GO" id="GO:0022857">
    <property type="term" value="F:transmembrane transporter activity"/>
    <property type="evidence" value="ECO:0007669"/>
    <property type="project" value="InterPro"/>
</dbReference>
<name>A0AAE1QBS6_9EUCA</name>
<accession>A0AAE1QBS6</accession>
<dbReference type="InterPro" id="IPR036259">
    <property type="entry name" value="MFS_trans_sf"/>
</dbReference>
<evidence type="ECO:0000256" key="2">
    <source>
        <dbReference type="ARBA" id="ARBA00022692"/>
    </source>
</evidence>
<feature type="transmembrane region" description="Helical" evidence="6">
    <location>
        <begin position="352"/>
        <end position="376"/>
    </location>
</feature>
<sequence>MISVSDTDPLLHNETENVHNSGISEANESTSLASHSPNSEEDEAPEGRCARVGWVLRKVTIEPVLLFYIIGWSVQAAITTNMLLEKVCHEQNFNPEVCANLSSHSDAQSTVQEEVSTINMYLELLTNIPAVFFALFLGSWSDKHGRKIPMLLPPCGSLIATLVYLGNAYWFESPSIYILLAAIPRALTGGLITLLLSCFSYMADITKMRSRTMRIAFLDMGFTIGPPIGLLSSDILFSKFGYLGVYGVSAVFFFIAILYTVVRVEDTRGRYSKYNRHSTELAQPPGNMCKDLCDVNNVKDTFRTAMKPRPHKGRTKILLLMVTLCTMIFIFGAMNIDYLYTKWKFGWEYSDYLHYSLTQQLFGIIGTSIILPVFSFRLQVDDTVLAMVGGVFTISSYIIKGLAPTPWVLYLSAVVSCVGGFGMIIVRSLISKQVPDEEQGKVFSMLASWESLIPLISSPVYTIVYNTSISTFPGACYFLSAGCYILAECAFIWLLVNRKPSSVTTTHVPNSET</sequence>
<feature type="transmembrane region" description="Helical" evidence="6">
    <location>
        <begin position="477"/>
        <end position="496"/>
    </location>
</feature>
<feature type="transmembrane region" description="Helical" evidence="6">
    <location>
        <begin position="118"/>
        <end position="138"/>
    </location>
</feature>
<organism evidence="7 8">
    <name type="scientific">Petrolisthes manimaculis</name>
    <dbReference type="NCBI Taxonomy" id="1843537"/>
    <lineage>
        <taxon>Eukaryota</taxon>
        <taxon>Metazoa</taxon>
        <taxon>Ecdysozoa</taxon>
        <taxon>Arthropoda</taxon>
        <taxon>Crustacea</taxon>
        <taxon>Multicrustacea</taxon>
        <taxon>Malacostraca</taxon>
        <taxon>Eumalacostraca</taxon>
        <taxon>Eucarida</taxon>
        <taxon>Decapoda</taxon>
        <taxon>Pleocyemata</taxon>
        <taxon>Anomura</taxon>
        <taxon>Galatheoidea</taxon>
        <taxon>Porcellanidae</taxon>
        <taxon>Petrolisthes</taxon>
    </lineage>
</organism>
<comment type="caution">
    <text evidence="7">The sequence shown here is derived from an EMBL/GenBank/DDBJ whole genome shotgun (WGS) entry which is preliminary data.</text>
</comment>
<dbReference type="PANTHER" id="PTHR23507">
    <property type="entry name" value="ZGC:174356"/>
    <property type="match status" value="1"/>
</dbReference>
<feature type="transmembrane region" description="Helical" evidence="6">
    <location>
        <begin position="150"/>
        <end position="170"/>
    </location>
</feature>
<keyword evidence="2 6" id="KW-0812">Transmembrane</keyword>
<evidence type="ECO:0000313" key="8">
    <source>
        <dbReference type="Proteomes" id="UP001292094"/>
    </source>
</evidence>
<feature type="transmembrane region" description="Helical" evidence="6">
    <location>
        <begin position="243"/>
        <end position="262"/>
    </location>
</feature>
<dbReference type="Proteomes" id="UP001292094">
    <property type="component" value="Unassembled WGS sequence"/>
</dbReference>
<dbReference type="SUPFAM" id="SSF103473">
    <property type="entry name" value="MFS general substrate transporter"/>
    <property type="match status" value="1"/>
</dbReference>
<comment type="subcellular location">
    <subcellularLocation>
        <location evidence="1">Membrane</location>
        <topology evidence="1">Multi-pass membrane protein</topology>
    </subcellularLocation>
</comment>
<feature type="transmembrane region" description="Helical" evidence="6">
    <location>
        <begin position="176"/>
        <end position="203"/>
    </location>
</feature>
<feature type="transmembrane region" description="Helical" evidence="6">
    <location>
        <begin position="442"/>
        <end position="465"/>
    </location>
</feature>
<dbReference type="PANTHER" id="PTHR23507:SF1">
    <property type="entry name" value="FI18259P1-RELATED"/>
    <property type="match status" value="1"/>
</dbReference>
<dbReference type="Gene3D" id="1.20.1250.20">
    <property type="entry name" value="MFS general substrate transporter like domains"/>
    <property type="match status" value="1"/>
</dbReference>
<keyword evidence="4 6" id="KW-0472">Membrane</keyword>
<dbReference type="Pfam" id="PF07690">
    <property type="entry name" value="MFS_1"/>
    <property type="match status" value="1"/>
</dbReference>
<feature type="compositionally biased region" description="Polar residues" evidence="5">
    <location>
        <begin position="20"/>
        <end position="37"/>
    </location>
</feature>
<evidence type="ECO:0000313" key="7">
    <source>
        <dbReference type="EMBL" id="KAK4323934.1"/>
    </source>
</evidence>
<proteinExistence type="predicted"/>
<reference evidence="7" key="1">
    <citation type="submission" date="2023-11" db="EMBL/GenBank/DDBJ databases">
        <title>Genome assemblies of two species of porcelain crab, Petrolisthes cinctipes and Petrolisthes manimaculis (Anomura: Porcellanidae).</title>
        <authorList>
            <person name="Angst P."/>
        </authorList>
    </citation>
    <scope>NUCLEOTIDE SEQUENCE</scope>
    <source>
        <strain evidence="7">PB745_02</strain>
        <tissue evidence="7">Gill</tissue>
    </source>
</reference>
<evidence type="ECO:0000256" key="4">
    <source>
        <dbReference type="ARBA" id="ARBA00023136"/>
    </source>
</evidence>
<dbReference type="EMBL" id="JAWZYT010000401">
    <property type="protein sequence ID" value="KAK4323934.1"/>
    <property type="molecule type" value="Genomic_DNA"/>
</dbReference>
<feature type="transmembrane region" description="Helical" evidence="6">
    <location>
        <begin position="383"/>
        <end position="403"/>
    </location>
</feature>
<feature type="transmembrane region" description="Helical" evidence="6">
    <location>
        <begin position="215"/>
        <end position="237"/>
    </location>
</feature>
<feature type="transmembrane region" description="Helical" evidence="6">
    <location>
        <begin position="409"/>
        <end position="430"/>
    </location>
</feature>
<dbReference type="InterPro" id="IPR011701">
    <property type="entry name" value="MFS"/>
</dbReference>
<gene>
    <name evidence="7" type="ORF">Pmani_005393</name>
</gene>